<gene>
    <name evidence="2" type="ORF">HNP86_001652</name>
</gene>
<keyword evidence="1" id="KW-0812">Transmembrane</keyword>
<feature type="transmembrane region" description="Helical" evidence="1">
    <location>
        <begin position="84"/>
        <end position="104"/>
    </location>
</feature>
<evidence type="ECO:0000313" key="2">
    <source>
        <dbReference type="EMBL" id="MBA2851499.1"/>
    </source>
</evidence>
<protein>
    <submittedName>
        <fullName evidence="2">Uncharacterized protein</fullName>
    </submittedName>
</protein>
<comment type="caution">
    <text evidence="2">The sequence shown here is derived from an EMBL/GenBank/DDBJ whole genome shotgun (WGS) entry which is preliminary data.</text>
</comment>
<keyword evidence="1" id="KW-1133">Transmembrane helix</keyword>
<keyword evidence="1" id="KW-0472">Membrane</keyword>
<feature type="transmembrane region" description="Helical" evidence="1">
    <location>
        <begin position="49"/>
        <end position="72"/>
    </location>
</feature>
<dbReference type="RefSeq" id="WP_181501305.1">
    <property type="nucleotide sequence ID" value="NZ_JACDUH010000002.1"/>
</dbReference>
<proteinExistence type="predicted"/>
<reference evidence="2 3" key="1">
    <citation type="submission" date="2020-07" db="EMBL/GenBank/DDBJ databases">
        <title>Genomic Encyclopedia of Type Strains, Phase IV (KMG-V): Genome sequencing to study the core and pangenomes of soil and plant-associated prokaryotes.</title>
        <authorList>
            <person name="Whitman W."/>
        </authorList>
    </citation>
    <scope>NUCLEOTIDE SEQUENCE [LARGE SCALE GENOMIC DNA]</scope>
    <source>
        <strain evidence="2 3">A1</strain>
    </source>
</reference>
<dbReference type="AlphaFoldDB" id="A0A7J9NUY9"/>
<evidence type="ECO:0000256" key="1">
    <source>
        <dbReference type="SAM" id="Phobius"/>
    </source>
</evidence>
<feature type="transmembrane region" description="Helical" evidence="1">
    <location>
        <begin position="20"/>
        <end position="43"/>
    </location>
</feature>
<dbReference type="EMBL" id="JACDUH010000002">
    <property type="protein sequence ID" value="MBA2851499.1"/>
    <property type="molecule type" value="Genomic_DNA"/>
</dbReference>
<organism evidence="2 3">
    <name type="scientific">Methanococcus maripaludis</name>
    <name type="common">Methanococcus deltae</name>
    <dbReference type="NCBI Taxonomy" id="39152"/>
    <lineage>
        <taxon>Archaea</taxon>
        <taxon>Methanobacteriati</taxon>
        <taxon>Methanobacteriota</taxon>
        <taxon>Methanomada group</taxon>
        <taxon>Methanococci</taxon>
        <taxon>Methanococcales</taxon>
        <taxon>Methanococcaceae</taxon>
        <taxon>Methanococcus</taxon>
    </lineage>
</organism>
<feature type="transmembrane region" description="Helical" evidence="1">
    <location>
        <begin position="110"/>
        <end position="127"/>
    </location>
</feature>
<name>A0A7J9NUY9_METMI</name>
<accession>A0A7J9NUY9</accession>
<sequence length="390" mass="46003">MKFSERLKQLNLDKTEQFLIYLFLSTLLIALILITTKMGIWAVQLEQILFYYFVAWVFLGFVTFAMITKDISKRYDTKKPGKALLYYGFLATLWAVMGSQFLNLSYWGSVSDWVSAVGLIVLTMYLVQETINQRKLQYKPELLAKDRLNLYFHNFNKVIEKYPAINNGFVKDHLGVWSKSYKEPAYYENMISEFLLNVKKNNNVADPFELEKVEINIEDEVYVEVYNIGKGFAKNIEYTWEIEHSKLFENFYKKYENDPLIYKIENGFVHSYYFGGTPDISLASNNKIRIDTYNLVTPYESSKEVLKIPLPWNLLKIIGLCSKKGGFSDLTNFPLKLHLNYQDIEGNPYLKTYEMRAYRIEPGRYSHYPKLLFTDNNDFMAYEFRIYESK</sequence>
<evidence type="ECO:0000313" key="3">
    <source>
        <dbReference type="Proteomes" id="UP000564425"/>
    </source>
</evidence>
<dbReference type="Proteomes" id="UP000564425">
    <property type="component" value="Unassembled WGS sequence"/>
</dbReference>